<feature type="transmembrane region" description="Helical" evidence="13">
    <location>
        <begin position="101"/>
        <end position="124"/>
    </location>
</feature>
<evidence type="ECO:0000313" key="15">
    <source>
        <dbReference type="Proteomes" id="UP000261324"/>
    </source>
</evidence>
<evidence type="ECO:0000256" key="9">
    <source>
        <dbReference type="ARBA" id="ARBA00022989"/>
    </source>
</evidence>
<dbReference type="EMBL" id="QSRA01000017">
    <property type="protein sequence ID" value="RGK80753.1"/>
    <property type="molecule type" value="Genomic_DNA"/>
</dbReference>
<evidence type="ECO:0000256" key="1">
    <source>
        <dbReference type="ARBA" id="ARBA00003408"/>
    </source>
</evidence>
<feature type="transmembrane region" description="Helical" evidence="13">
    <location>
        <begin position="354"/>
        <end position="372"/>
    </location>
</feature>
<dbReference type="GO" id="GO:0042910">
    <property type="term" value="F:xenobiotic transmembrane transporter activity"/>
    <property type="evidence" value="ECO:0007669"/>
    <property type="project" value="InterPro"/>
</dbReference>
<feature type="transmembrane region" description="Helical" evidence="13">
    <location>
        <begin position="326"/>
        <end position="348"/>
    </location>
</feature>
<dbReference type="InterPro" id="IPR050222">
    <property type="entry name" value="MATE_MdtK"/>
</dbReference>
<evidence type="ECO:0000256" key="10">
    <source>
        <dbReference type="ARBA" id="ARBA00023065"/>
    </source>
</evidence>
<accession>A0A3E4PLG8</accession>
<feature type="transmembrane region" description="Helical" evidence="13">
    <location>
        <begin position="418"/>
        <end position="442"/>
    </location>
</feature>
<evidence type="ECO:0000256" key="8">
    <source>
        <dbReference type="ARBA" id="ARBA00022692"/>
    </source>
</evidence>
<keyword evidence="7" id="KW-1003">Cell membrane</keyword>
<evidence type="ECO:0000256" key="3">
    <source>
        <dbReference type="ARBA" id="ARBA00010199"/>
    </source>
</evidence>
<dbReference type="AlphaFoldDB" id="A0A3E4PLG8"/>
<comment type="function">
    <text evidence="1">Multidrug efflux pump.</text>
</comment>
<feature type="transmembrane region" description="Helical" evidence="13">
    <location>
        <begin position="199"/>
        <end position="218"/>
    </location>
</feature>
<dbReference type="GO" id="GO:0015297">
    <property type="term" value="F:antiporter activity"/>
    <property type="evidence" value="ECO:0007669"/>
    <property type="project" value="UniProtKB-KW"/>
</dbReference>
<evidence type="ECO:0000256" key="6">
    <source>
        <dbReference type="ARBA" id="ARBA00022449"/>
    </source>
</evidence>
<dbReference type="InterPro" id="IPR002528">
    <property type="entry name" value="MATE_fam"/>
</dbReference>
<evidence type="ECO:0000256" key="5">
    <source>
        <dbReference type="ARBA" id="ARBA00022448"/>
    </source>
</evidence>
<evidence type="ECO:0000256" key="7">
    <source>
        <dbReference type="ARBA" id="ARBA00022475"/>
    </source>
</evidence>
<feature type="transmembrane region" description="Helical" evidence="13">
    <location>
        <begin position="136"/>
        <end position="160"/>
    </location>
</feature>
<gene>
    <name evidence="14" type="ORF">DXC93_12265</name>
</gene>
<evidence type="ECO:0000313" key="14">
    <source>
        <dbReference type="EMBL" id="RGK80753.1"/>
    </source>
</evidence>
<dbReference type="InterPro" id="IPR048279">
    <property type="entry name" value="MdtK-like"/>
</dbReference>
<keyword evidence="11 13" id="KW-0472">Membrane</keyword>
<comment type="caution">
    <text evidence="14">The sequence shown here is derived from an EMBL/GenBank/DDBJ whole genome shotgun (WGS) entry which is preliminary data.</text>
</comment>
<keyword evidence="5" id="KW-0813">Transport</keyword>
<dbReference type="NCBIfam" id="TIGR00797">
    <property type="entry name" value="matE"/>
    <property type="match status" value="1"/>
</dbReference>
<evidence type="ECO:0000256" key="11">
    <source>
        <dbReference type="ARBA" id="ARBA00023136"/>
    </source>
</evidence>
<comment type="subcellular location">
    <subcellularLocation>
        <location evidence="2">Cell membrane</location>
        <topology evidence="2">Multi-pass membrane protein</topology>
    </subcellularLocation>
</comment>
<keyword evidence="9 13" id="KW-1133">Transmembrane helix</keyword>
<comment type="similarity">
    <text evidence="3">Belongs to the multi antimicrobial extrusion (MATE) (TC 2.A.66.1) family.</text>
</comment>
<dbReference type="GO" id="GO:0005886">
    <property type="term" value="C:plasma membrane"/>
    <property type="evidence" value="ECO:0007669"/>
    <property type="project" value="UniProtKB-SubCell"/>
</dbReference>
<proteinExistence type="inferred from homology"/>
<feature type="transmembrane region" description="Helical" evidence="13">
    <location>
        <begin position="393"/>
        <end position="412"/>
    </location>
</feature>
<keyword evidence="8 13" id="KW-0812">Transmembrane</keyword>
<organism evidence="14 15">
    <name type="scientific">Dorea formicigenerans</name>
    <dbReference type="NCBI Taxonomy" id="39486"/>
    <lineage>
        <taxon>Bacteria</taxon>
        <taxon>Bacillati</taxon>
        <taxon>Bacillota</taxon>
        <taxon>Clostridia</taxon>
        <taxon>Lachnospirales</taxon>
        <taxon>Lachnospiraceae</taxon>
        <taxon>Dorea</taxon>
    </lineage>
</organism>
<dbReference type="CDD" id="cd13140">
    <property type="entry name" value="MATE_like_1"/>
    <property type="match status" value="1"/>
</dbReference>
<feature type="transmembrane region" description="Helical" evidence="13">
    <location>
        <begin position="39"/>
        <end position="61"/>
    </location>
</feature>
<protein>
    <recommendedName>
        <fullName evidence="4">Probable multidrug resistance protein NorM</fullName>
    </recommendedName>
    <alternativeName>
        <fullName evidence="12">Multidrug-efflux transporter</fullName>
    </alternativeName>
</protein>
<evidence type="ECO:0000256" key="4">
    <source>
        <dbReference type="ARBA" id="ARBA00020268"/>
    </source>
</evidence>
<dbReference type="Pfam" id="PF01554">
    <property type="entry name" value="MatE"/>
    <property type="match status" value="2"/>
</dbReference>
<dbReference type="PANTHER" id="PTHR43298:SF2">
    <property type="entry name" value="FMN_FAD EXPORTER YEEO-RELATED"/>
    <property type="match status" value="1"/>
</dbReference>
<dbReference type="RefSeq" id="WP_117660470.1">
    <property type="nucleotide sequence ID" value="NZ_QSRA01000017.1"/>
</dbReference>
<keyword evidence="6" id="KW-0050">Antiport</keyword>
<feature type="transmembrane region" description="Helical" evidence="13">
    <location>
        <begin position="172"/>
        <end position="193"/>
    </location>
</feature>
<keyword evidence="10" id="KW-0406">Ion transport</keyword>
<dbReference type="GO" id="GO:0006811">
    <property type="term" value="P:monoatomic ion transport"/>
    <property type="evidence" value="ECO:0007669"/>
    <property type="project" value="UniProtKB-KW"/>
</dbReference>
<dbReference type="PIRSF" id="PIRSF006603">
    <property type="entry name" value="DinF"/>
    <property type="match status" value="1"/>
</dbReference>
<evidence type="ECO:0000256" key="12">
    <source>
        <dbReference type="ARBA" id="ARBA00031636"/>
    </source>
</evidence>
<dbReference type="Proteomes" id="UP000261324">
    <property type="component" value="Unassembled WGS sequence"/>
</dbReference>
<dbReference type="PANTHER" id="PTHR43298">
    <property type="entry name" value="MULTIDRUG RESISTANCE PROTEIN NORM-RELATED"/>
    <property type="match status" value="1"/>
</dbReference>
<evidence type="ECO:0000256" key="2">
    <source>
        <dbReference type="ARBA" id="ARBA00004651"/>
    </source>
</evidence>
<evidence type="ECO:0000256" key="13">
    <source>
        <dbReference type="SAM" id="Phobius"/>
    </source>
</evidence>
<sequence>MQKKIDLINGPILSSLTKLALPIMATSLIQMAYNMIDMIWIGRLGSSAVASVGAAGMYMWLSNGLVTLARMGGQVHVGHAVGAGRTDFAGRYAATTFQMTLLLGVLYGLVCTIFSKPLIAFFHLTSTSVINDAVSYLMITCGLVIFSFLNQIFTGLFTAIGNSHPAFLSTSVGLVINIILDPLLIFGIGPFPALKVTGAAIATIIAQMVVTLLFLFFASQDHILFHHIHLLQAPDSKKASEIFRLGLPSCLQSLVFTGISMTIARLVAGYGDAAVAVQKVGAQIESISWMTSDGFASAVNSFIAQNHGAGKEDRIHAGYRSALKIVLPWGLFCTILLVCFPTPIFKIFITEPDVIPMGISYLMILGFSQLFTSLEITTSGAFCGYGRTLPPSIIGITLNLLRIPMALALTATPLALSGIWWSISITSILKGLILFIWFQITIKKIILHKERRHSYVDL</sequence>
<name>A0A3E4PLG8_9FIRM</name>
<feature type="transmembrane region" description="Helical" evidence="13">
    <location>
        <begin position="12"/>
        <end position="33"/>
    </location>
</feature>
<reference evidence="14 15" key="1">
    <citation type="submission" date="2018-08" db="EMBL/GenBank/DDBJ databases">
        <title>A genome reference for cultivated species of the human gut microbiota.</title>
        <authorList>
            <person name="Zou Y."/>
            <person name="Xue W."/>
            <person name="Luo G."/>
        </authorList>
    </citation>
    <scope>NUCLEOTIDE SEQUENCE [LARGE SCALE GENOMIC DNA]</scope>
    <source>
        <strain evidence="14 15">TF09-3</strain>
    </source>
</reference>